<proteinExistence type="predicted"/>
<dbReference type="Proteomes" id="UP000818029">
    <property type="component" value="Chromosome D12"/>
</dbReference>
<accession>A0ABM3BA90</accession>
<protein>
    <submittedName>
        <fullName evidence="3">Uncharacterized protein</fullName>
    </submittedName>
</protein>
<evidence type="ECO:0000256" key="1">
    <source>
        <dbReference type="SAM" id="MobiDB-lite"/>
    </source>
</evidence>
<keyword evidence="2" id="KW-1185">Reference proteome</keyword>
<gene>
    <name evidence="3" type="primary">LOC107944728</name>
</gene>
<sequence>MNKRVTRDQNGMRLKNKRLIGKYPPILKRTVLRGPKWNKRERSGEKTEKKKSFHFHFSTKTERESLRFSQHSQPSESGEDPATGAPPAATVRGGGTPKVRRFSVISKVVSEGVRRMVAGDRRAVVTVGMRGGWRLKS</sequence>
<name>A0ABM3BA90_GOSHI</name>
<evidence type="ECO:0000313" key="2">
    <source>
        <dbReference type="Proteomes" id="UP000818029"/>
    </source>
</evidence>
<reference evidence="2" key="1">
    <citation type="journal article" date="2020" name="Nat. Genet.">
        <title>Genomic diversifications of five Gossypium allopolyploid species and their impact on cotton improvement.</title>
        <authorList>
            <person name="Chen Z.J."/>
            <person name="Sreedasyam A."/>
            <person name="Ando A."/>
            <person name="Song Q."/>
            <person name="De Santiago L.M."/>
            <person name="Hulse-Kemp A.M."/>
            <person name="Ding M."/>
            <person name="Ye W."/>
            <person name="Kirkbride R.C."/>
            <person name="Jenkins J."/>
            <person name="Plott C."/>
            <person name="Lovell J."/>
            <person name="Lin Y.M."/>
            <person name="Vaughn R."/>
            <person name="Liu B."/>
            <person name="Simpson S."/>
            <person name="Scheffler B.E."/>
            <person name="Wen L."/>
            <person name="Saski C.A."/>
            <person name="Grover C.E."/>
            <person name="Hu G."/>
            <person name="Conover J.L."/>
            <person name="Carlson J.W."/>
            <person name="Shu S."/>
            <person name="Boston L.B."/>
            <person name="Williams M."/>
            <person name="Peterson D.G."/>
            <person name="McGee K."/>
            <person name="Jones D.C."/>
            <person name="Wendel J.F."/>
            <person name="Stelly D.M."/>
            <person name="Grimwood J."/>
            <person name="Schmutz J."/>
        </authorList>
    </citation>
    <scope>NUCLEOTIDE SEQUENCE [LARGE SCALE GENOMIC DNA]</scope>
    <source>
        <strain evidence="2">cv. TM-1</strain>
    </source>
</reference>
<feature type="region of interest" description="Disordered" evidence="1">
    <location>
        <begin position="31"/>
        <end position="97"/>
    </location>
</feature>
<feature type="compositionally biased region" description="Polar residues" evidence="1">
    <location>
        <begin position="67"/>
        <end position="76"/>
    </location>
</feature>
<reference evidence="3" key="2">
    <citation type="submission" date="2025-08" db="UniProtKB">
        <authorList>
            <consortium name="RefSeq"/>
        </authorList>
    </citation>
    <scope>IDENTIFICATION</scope>
</reference>
<dbReference type="RefSeq" id="XP_040963982.1">
    <property type="nucleotide sequence ID" value="XM_041108048.1"/>
</dbReference>
<feature type="compositionally biased region" description="Basic and acidic residues" evidence="1">
    <location>
        <begin position="38"/>
        <end position="50"/>
    </location>
</feature>
<feature type="region of interest" description="Disordered" evidence="1">
    <location>
        <begin position="1"/>
        <end position="20"/>
    </location>
</feature>
<dbReference type="GeneID" id="107944728"/>
<organism evidence="2 3">
    <name type="scientific">Gossypium hirsutum</name>
    <name type="common">Upland cotton</name>
    <name type="synonym">Gossypium mexicanum</name>
    <dbReference type="NCBI Taxonomy" id="3635"/>
    <lineage>
        <taxon>Eukaryota</taxon>
        <taxon>Viridiplantae</taxon>
        <taxon>Streptophyta</taxon>
        <taxon>Embryophyta</taxon>
        <taxon>Tracheophyta</taxon>
        <taxon>Spermatophyta</taxon>
        <taxon>Magnoliopsida</taxon>
        <taxon>eudicotyledons</taxon>
        <taxon>Gunneridae</taxon>
        <taxon>Pentapetalae</taxon>
        <taxon>rosids</taxon>
        <taxon>malvids</taxon>
        <taxon>Malvales</taxon>
        <taxon>Malvaceae</taxon>
        <taxon>Malvoideae</taxon>
        <taxon>Gossypium</taxon>
    </lineage>
</organism>
<evidence type="ECO:0000313" key="3">
    <source>
        <dbReference type="RefSeq" id="XP_040963982.1"/>
    </source>
</evidence>